<keyword evidence="2" id="KW-1185">Reference proteome</keyword>
<dbReference type="RefSeq" id="XP_009256814.1">
    <property type="nucleotide sequence ID" value="XM_009258539.1"/>
</dbReference>
<organism evidence="1 2">
    <name type="scientific">Fusarium pseudograminearum (strain CS3096)</name>
    <name type="common">Wheat and barley crown-rot fungus</name>
    <dbReference type="NCBI Taxonomy" id="1028729"/>
    <lineage>
        <taxon>Eukaryota</taxon>
        <taxon>Fungi</taxon>
        <taxon>Dikarya</taxon>
        <taxon>Ascomycota</taxon>
        <taxon>Pezizomycotina</taxon>
        <taxon>Sordariomycetes</taxon>
        <taxon>Hypocreomycetidae</taxon>
        <taxon>Hypocreales</taxon>
        <taxon>Nectriaceae</taxon>
        <taxon>Fusarium</taxon>
    </lineage>
</organism>
<dbReference type="AlphaFoldDB" id="K3VJ57"/>
<evidence type="ECO:0000313" key="2">
    <source>
        <dbReference type="Proteomes" id="UP000007978"/>
    </source>
</evidence>
<proteinExistence type="predicted"/>
<comment type="caution">
    <text evidence="1">The sequence shown here is derived from an EMBL/GenBank/DDBJ whole genome shotgun (WGS) entry which is preliminary data.</text>
</comment>
<protein>
    <recommendedName>
        <fullName evidence="3">BTB domain-containing protein</fullName>
    </recommendedName>
</protein>
<name>K3VJ57_FUSPC</name>
<dbReference type="KEGG" id="fpu:FPSE_05421"/>
<sequence length="830" mass="93515">MLKGPWAEGRSSSQLPRQINATDWDPLAFAIVLDIIHGRSRGLPLPKNMNIGLMARIATIFDYYQSSPVGHAQTITAKITGTTSPTTSSGPDEATLYFCPQRTLIWLLKRTLLQRKTDSNRNVRSSHRGYTRTRPHTSILSPNYIRYTYDEQTNNHDLHHLRGRPTARQPDIELVLNNPNSQQIVPALRLSNGGNDFNDIEFDNPPCVGRYTVPRPIYNNTNNTPINSEREAAPWPASIRQINTSEWDATALAIVMDMIHGRYRGLPRNMNLGLVARISTIIDYCQCREAVYVYLRDWLNEYARRDNLPPRLCKISLLCLEGLARIDTADLPLGGILDKIDKKRQSLVLYYILSLDQLQDHLIKEDGCPMKQDPECTALTLGVLMRARRKMTDSTGPLEHPFDGHSVASVLGMITDIKEPSPPHDDIFRHHSSRWNRTSYPCCIGGRIHPRLAFVEGQILCFCFTKPLGDVPVVEDLAARMIPSEVQETQAMKHIKYDVDSAATLRSYWRALSTSRGSYQSSRTITATMTMIVKTSNLSTTHPLRGEVIVNVRMRVSSRHLILASSTFRAMLEGPWIENLSHSQPGPAQIMTSDWDPVALAIVMDAVHGRYNDVPENINIGLLMRIAVIMDYYALHESLRHIGNVWITNLRASCEMPKSSLKTSLMWLSVAWVFPQEEIMTSMSKIILKWFRGLNMTLALPVGDTIDTIEAKRQELIHKFLACLHELRGNLVREARCAAMNNPDCPNMMLGKLARAEQRLGTLNGHPVAPFKGLSISGLISAVVKSSGQEMPMGYLGYPMSPFRTCSCTLMSRLADLYQDVEQEIRAFEC</sequence>
<dbReference type="HOGENOM" id="CLU_341625_0_0_1"/>
<dbReference type="OrthoDB" id="5326346at2759"/>
<evidence type="ECO:0008006" key="3">
    <source>
        <dbReference type="Google" id="ProtNLM"/>
    </source>
</evidence>
<dbReference type="GeneID" id="20364039"/>
<accession>K3VJ57</accession>
<reference evidence="1 2" key="1">
    <citation type="journal article" date="2012" name="PLoS Pathog.">
        <title>Comparative pathogenomics reveals horizontally acquired novel virulence genes in fungi infecting cereal hosts.</title>
        <authorList>
            <person name="Gardiner D.M."/>
            <person name="McDonald M.C."/>
            <person name="Covarelli L."/>
            <person name="Solomon P.S."/>
            <person name="Rusu A.G."/>
            <person name="Marshall M."/>
            <person name="Kazan K."/>
            <person name="Chakraborty S."/>
            <person name="McDonald B.A."/>
            <person name="Manners J.M."/>
        </authorList>
    </citation>
    <scope>NUCLEOTIDE SEQUENCE [LARGE SCALE GENOMIC DNA]</scope>
    <source>
        <strain evidence="1 2">CS3096</strain>
    </source>
</reference>
<gene>
    <name evidence="1" type="ORF">FPSE_05421</name>
</gene>
<dbReference type="EMBL" id="AFNW01000110">
    <property type="protein sequence ID" value="EKJ74414.1"/>
    <property type="molecule type" value="Genomic_DNA"/>
</dbReference>
<evidence type="ECO:0000313" key="1">
    <source>
        <dbReference type="EMBL" id="EKJ74414.1"/>
    </source>
</evidence>
<dbReference type="Proteomes" id="UP000007978">
    <property type="component" value="Chromosome 1"/>
</dbReference>